<evidence type="ECO:0000256" key="6">
    <source>
        <dbReference type="ARBA" id="ARBA00022602"/>
    </source>
</evidence>
<evidence type="ECO:0000313" key="18">
    <source>
        <dbReference type="Proteomes" id="UP000014500"/>
    </source>
</evidence>
<dbReference type="eggNOG" id="KOG0367">
    <property type="taxonomic scope" value="Eukaryota"/>
</dbReference>
<evidence type="ECO:0000256" key="2">
    <source>
        <dbReference type="ARBA" id="ARBA00001947"/>
    </source>
</evidence>
<keyword evidence="11" id="KW-0460">Magnesium</keyword>
<dbReference type="STRING" id="126957.T1J3U5"/>
<dbReference type="EMBL" id="JH431831">
    <property type="status" value="NOT_ANNOTATED_CDS"/>
    <property type="molecule type" value="Genomic_DNA"/>
</dbReference>
<proteinExistence type="inferred from homology"/>
<dbReference type="CDD" id="cd02895">
    <property type="entry name" value="GGTase-I"/>
    <property type="match status" value="1"/>
</dbReference>
<comment type="similarity">
    <text evidence="3">Belongs to the protein prenyltransferase subunit beta family.</text>
</comment>
<evidence type="ECO:0000313" key="17">
    <source>
        <dbReference type="EnsemblMetazoa" id="SMAR008266-PA"/>
    </source>
</evidence>
<dbReference type="Pfam" id="PF00432">
    <property type="entry name" value="Prenyltrans"/>
    <property type="match status" value="1"/>
</dbReference>
<dbReference type="GO" id="GO:0046872">
    <property type="term" value="F:metal ion binding"/>
    <property type="evidence" value="ECO:0007669"/>
    <property type="project" value="UniProtKB-KW"/>
</dbReference>
<dbReference type="GO" id="GO:0004662">
    <property type="term" value="F:CAAX-protein geranylgeranyltransferase activity"/>
    <property type="evidence" value="ECO:0007669"/>
    <property type="project" value="UniProtKB-EC"/>
</dbReference>
<evidence type="ECO:0000256" key="12">
    <source>
        <dbReference type="ARBA" id="ARBA00031713"/>
    </source>
</evidence>
<evidence type="ECO:0000256" key="8">
    <source>
        <dbReference type="ARBA" id="ARBA00022723"/>
    </source>
</evidence>
<comment type="subunit">
    <text evidence="14">Heterodimer of FNTA and PGGT1B. PGGT1B mediates interaction with substrate peptides.</text>
</comment>
<protein>
    <recommendedName>
        <fullName evidence="5">Geranylgeranyl transferase type-1 subunit beta</fullName>
        <ecNumber evidence="4">2.5.1.59</ecNumber>
    </recommendedName>
    <alternativeName>
        <fullName evidence="12">Geranylgeranyl transferase type I subunit beta</fullName>
    </alternativeName>
    <alternativeName>
        <fullName evidence="15">Type I protein geranyl-geranyltransferase subunit beta</fullName>
    </alternativeName>
</protein>
<dbReference type="OMA" id="RWCLMRQ"/>
<dbReference type="InterPro" id="IPR045089">
    <property type="entry name" value="PGGT1B-like"/>
</dbReference>
<dbReference type="InterPro" id="IPR008930">
    <property type="entry name" value="Terpenoid_cyclase/PrenylTrfase"/>
</dbReference>
<dbReference type="SUPFAM" id="SSF48239">
    <property type="entry name" value="Terpenoid cyclases/Protein prenyltransferases"/>
    <property type="match status" value="1"/>
</dbReference>
<dbReference type="PANTHER" id="PTHR11774:SF4">
    <property type="entry name" value="GERANYLGERANYL TRANSFERASE TYPE-1 SUBUNIT BETA"/>
    <property type="match status" value="1"/>
</dbReference>
<keyword evidence="8" id="KW-0479">Metal-binding</keyword>
<reference evidence="18" key="1">
    <citation type="submission" date="2011-05" db="EMBL/GenBank/DDBJ databases">
        <authorList>
            <person name="Richards S.R."/>
            <person name="Qu J."/>
            <person name="Jiang H."/>
            <person name="Jhangiani S.N."/>
            <person name="Agravi P."/>
            <person name="Goodspeed R."/>
            <person name="Gross S."/>
            <person name="Mandapat C."/>
            <person name="Jackson L."/>
            <person name="Mathew T."/>
            <person name="Pu L."/>
            <person name="Thornton R."/>
            <person name="Saada N."/>
            <person name="Wilczek-Boney K.B."/>
            <person name="Lee S."/>
            <person name="Kovar C."/>
            <person name="Wu Y."/>
            <person name="Scherer S.E."/>
            <person name="Worley K.C."/>
            <person name="Muzny D.M."/>
            <person name="Gibbs R."/>
        </authorList>
    </citation>
    <scope>NUCLEOTIDE SEQUENCE</scope>
    <source>
        <strain evidence="18">Brora</strain>
    </source>
</reference>
<dbReference type="EC" id="2.5.1.59" evidence="4"/>
<evidence type="ECO:0000256" key="13">
    <source>
        <dbReference type="ARBA" id="ARBA00050428"/>
    </source>
</evidence>
<dbReference type="Gene3D" id="1.50.10.20">
    <property type="match status" value="1"/>
</dbReference>
<evidence type="ECO:0000256" key="15">
    <source>
        <dbReference type="ARBA" id="ARBA00078363"/>
    </source>
</evidence>
<comment type="catalytic activity">
    <reaction evidence="13">
        <text>geranylgeranyl diphosphate + L-cysteinyl-[protein] = S-geranylgeranyl-L-cysteinyl-[protein] + diphosphate</text>
        <dbReference type="Rhea" id="RHEA:21240"/>
        <dbReference type="Rhea" id="RHEA-COMP:10131"/>
        <dbReference type="Rhea" id="RHEA-COMP:11537"/>
        <dbReference type="ChEBI" id="CHEBI:29950"/>
        <dbReference type="ChEBI" id="CHEBI:33019"/>
        <dbReference type="ChEBI" id="CHEBI:57533"/>
        <dbReference type="ChEBI" id="CHEBI:86021"/>
        <dbReference type="EC" id="2.5.1.59"/>
    </reaction>
</comment>
<keyword evidence="10" id="KW-0862">Zinc</keyword>
<accession>T1J3U5</accession>
<keyword evidence="9" id="KW-0677">Repeat</keyword>
<comment type="cofactor">
    <cofactor evidence="2">
        <name>Zn(2+)</name>
        <dbReference type="ChEBI" id="CHEBI:29105"/>
    </cofactor>
</comment>
<dbReference type="EnsemblMetazoa" id="SMAR008266-RA">
    <property type="protein sequence ID" value="SMAR008266-PA"/>
    <property type="gene ID" value="SMAR008266"/>
</dbReference>
<dbReference type="InterPro" id="IPR001330">
    <property type="entry name" value="Prenyltrans"/>
</dbReference>
<evidence type="ECO:0000256" key="3">
    <source>
        <dbReference type="ARBA" id="ARBA00010497"/>
    </source>
</evidence>
<evidence type="ECO:0000259" key="16">
    <source>
        <dbReference type="Pfam" id="PF00432"/>
    </source>
</evidence>
<evidence type="ECO:0000256" key="4">
    <source>
        <dbReference type="ARBA" id="ARBA00012700"/>
    </source>
</evidence>
<dbReference type="FunFam" id="1.50.10.20:FF:000005">
    <property type="entry name" value="Geranylgeranyl transferase type-1 subunit beta"/>
    <property type="match status" value="1"/>
</dbReference>
<dbReference type="PANTHER" id="PTHR11774">
    <property type="entry name" value="GERANYLGERANYL TRANSFERASE TYPE BETA SUBUNIT"/>
    <property type="match status" value="1"/>
</dbReference>
<keyword evidence="7" id="KW-0808">Transferase</keyword>
<evidence type="ECO:0000256" key="7">
    <source>
        <dbReference type="ARBA" id="ARBA00022679"/>
    </source>
</evidence>
<keyword evidence="6" id="KW-0637">Prenyltransferase</keyword>
<evidence type="ECO:0000256" key="11">
    <source>
        <dbReference type="ARBA" id="ARBA00022842"/>
    </source>
</evidence>
<evidence type="ECO:0000256" key="14">
    <source>
        <dbReference type="ARBA" id="ARBA00065714"/>
    </source>
</evidence>
<dbReference type="Proteomes" id="UP000014500">
    <property type="component" value="Unassembled WGS sequence"/>
</dbReference>
<dbReference type="AlphaFoldDB" id="T1J3U5"/>
<evidence type="ECO:0000256" key="9">
    <source>
        <dbReference type="ARBA" id="ARBA00022737"/>
    </source>
</evidence>
<keyword evidence="18" id="KW-1185">Reference proteome</keyword>
<reference evidence="17" key="2">
    <citation type="submission" date="2015-02" db="UniProtKB">
        <authorList>
            <consortium name="EnsemblMetazoa"/>
        </authorList>
    </citation>
    <scope>IDENTIFICATION</scope>
</reference>
<feature type="domain" description="Prenyltransferase alpha-alpha toroid" evidence="16">
    <location>
        <begin position="10"/>
        <end position="321"/>
    </location>
</feature>
<name>T1J3U5_STRMM</name>
<dbReference type="InterPro" id="IPR041960">
    <property type="entry name" value="GGTase_I_beta"/>
</dbReference>
<evidence type="ECO:0000256" key="5">
    <source>
        <dbReference type="ARBA" id="ARBA00020603"/>
    </source>
</evidence>
<organism evidence="17 18">
    <name type="scientific">Strigamia maritima</name>
    <name type="common">European centipede</name>
    <name type="synonym">Geophilus maritimus</name>
    <dbReference type="NCBI Taxonomy" id="126957"/>
    <lineage>
        <taxon>Eukaryota</taxon>
        <taxon>Metazoa</taxon>
        <taxon>Ecdysozoa</taxon>
        <taxon>Arthropoda</taxon>
        <taxon>Myriapoda</taxon>
        <taxon>Chilopoda</taxon>
        <taxon>Pleurostigmophora</taxon>
        <taxon>Geophilomorpha</taxon>
        <taxon>Linotaeniidae</taxon>
        <taxon>Strigamia</taxon>
    </lineage>
</organism>
<sequence length="357" mass="39946">MADKTPCDFIKKKHVQFLLRCLDVLPQIHATFDTSRLAIAFFAISGLDMLNSLDILSDLRKQEIIDWIYSFQMYRNNSIWFVQNISADSAAIDSGHIAMTYTGLASLLVLGDDLSRVNKRGIIAGLKALQLPDGSFCATVEGSENDMRFVFCACAISYILQDWSGIDENKATEYIKNSMGYEFGIGQGPGFESHGGSTYCAIAALWLMNSLETAFSSRQISLLKRWCLHRQKLGFQGRTNKPDDTCYAFWIGAVLKMLGIIGMVDFVECREYVLSTQGLISGGLAKWPDASADPIHTYLGICGLALMGEEGLRKSFPALNISDKAAKHLHNIHKTWKNNKKNKNSTFYTIKLLRFYH</sequence>
<comment type="cofactor">
    <cofactor evidence="1">
        <name>Mg(2+)</name>
        <dbReference type="ChEBI" id="CHEBI:18420"/>
    </cofactor>
</comment>
<evidence type="ECO:0000256" key="1">
    <source>
        <dbReference type="ARBA" id="ARBA00001946"/>
    </source>
</evidence>
<dbReference type="PhylomeDB" id="T1J3U5"/>
<dbReference type="GO" id="GO:0005953">
    <property type="term" value="C:CAAX-protein geranylgeranyltransferase complex"/>
    <property type="evidence" value="ECO:0007669"/>
    <property type="project" value="InterPro"/>
</dbReference>
<evidence type="ECO:0000256" key="10">
    <source>
        <dbReference type="ARBA" id="ARBA00022833"/>
    </source>
</evidence>
<dbReference type="HOGENOM" id="CLU_028946_2_2_1"/>